<organism evidence="2 3">
    <name type="scientific">Melipona quadrifasciata</name>
    <dbReference type="NCBI Taxonomy" id="166423"/>
    <lineage>
        <taxon>Eukaryota</taxon>
        <taxon>Metazoa</taxon>
        <taxon>Ecdysozoa</taxon>
        <taxon>Arthropoda</taxon>
        <taxon>Hexapoda</taxon>
        <taxon>Insecta</taxon>
        <taxon>Pterygota</taxon>
        <taxon>Neoptera</taxon>
        <taxon>Endopterygota</taxon>
        <taxon>Hymenoptera</taxon>
        <taxon>Apocrita</taxon>
        <taxon>Aculeata</taxon>
        <taxon>Apoidea</taxon>
        <taxon>Anthophila</taxon>
        <taxon>Apidae</taxon>
        <taxon>Melipona</taxon>
    </lineage>
</organism>
<accession>A0A0M9A002</accession>
<evidence type="ECO:0000313" key="3">
    <source>
        <dbReference type="Proteomes" id="UP000053105"/>
    </source>
</evidence>
<dbReference type="AlphaFoldDB" id="A0A0M9A002"/>
<gene>
    <name evidence="2" type="ORF">WN51_01377</name>
</gene>
<name>A0A0M9A002_9HYME</name>
<keyword evidence="3" id="KW-1185">Reference proteome</keyword>
<sequence length="70" mass="7804">MHRLETGALLQVTPVHNGTAPDIIYWYLGSPIIRLLVKLITLFAVALHYTGPTETAGWLPLKARMMDLCT</sequence>
<reference evidence="2 3" key="1">
    <citation type="submission" date="2015-07" db="EMBL/GenBank/DDBJ databases">
        <title>The genome of Melipona quadrifasciata.</title>
        <authorList>
            <person name="Pan H."/>
            <person name="Kapheim K."/>
        </authorList>
    </citation>
    <scope>NUCLEOTIDE SEQUENCE [LARGE SCALE GENOMIC DNA]</scope>
    <source>
        <strain evidence="2">0111107301</strain>
        <tissue evidence="2">Whole body</tissue>
    </source>
</reference>
<keyword evidence="1" id="KW-0472">Membrane</keyword>
<dbReference type="EMBL" id="KQ435808">
    <property type="protein sequence ID" value="KOX73009.1"/>
    <property type="molecule type" value="Genomic_DNA"/>
</dbReference>
<feature type="transmembrane region" description="Helical" evidence="1">
    <location>
        <begin position="24"/>
        <end position="47"/>
    </location>
</feature>
<protein>
    <submittedName>
        <fullName evidence="2">Uncharacterized protein</fullName>
    </submittedName>
</protein>
<keyword evidence="1" id="KW-0812">Transmembrane</keyword>
<keyword evidence="1" id="KW-1133">Transmembrane helix</keyword>
<evidence type="ECO:0000256" key="1">
    <source>
        <dbReference type="SAM" id="Phobius"/>
    </source>
</evidence>
<proteinExistence type="predicted"/>
<evidence type="ECO:0000313" key="2">
    <source>
        <dbReference type="EMBL" id="KOX73009.1"/>
    </source>
</evidence>
<dbReference type="Proteomes" id="UP000053105">
    <property type="component" value="Unassembled WGS sequence"/>
</dbReference>